<evidence type="ECO:0000256" key="7">
    <source>
        <dbReference type="PROSITE-ProRule" id="PRU00146"/>
    </source>
</evidence>
<evidence type="ECO:0000259" key="8">
    <source>
        <dbReference type="PROSITE" id="PS50016"/>
    </source>
</evidence>
<dbReference type="Pfam" id="PF09588">
    <property type="entry name" value="YqaJ"/>
    <property type="match status" value="1"/>
</dbReference>
<dbReference type="AlphaFoldDB" id="A0A2B4RPI7"/>
<evidence type="ECO:0000256" key="6">
    <source>
        <dbReference type="ARBA" id="ARBA00022833"/>
    </source>
</evidence>
<evidence type="ECO:0000256" key="2">
    <source>
        <dbReference type="ARBA" id="ARBA00022670"/>
    </source>
</evidence>
<dbReference type="PANTHER" id="PTHR47526">
    <property type="entry name" value="ATP-DEPENDENT DNA HELICASE"/>
    <property type="match status" value="1"/>
</dbReference>
<dbReference type="InterPro" id="IPR011604">
    <property type="entry name" value="PDDEXK-like_dom_sf"/>
</dbReference>
<dbReference type="Gene3D" id="3.40.395.10">
    <property type="entry name" value="Adenoviral Proteinase, Chain A"/>
    <property type="match status" value="1"/>
</dbReference>
<keyword evidence="5" id="KW-0378">Hydrolase</keyword>
<dbReference type="Pfam" id="PF02902">
    <property type="entry name" value="Peptidase_C48"/>
    <property type="match status" value="1"/>
</dbReference>
<dbReference type="STRING" id="50429.A0A2B4RPI7"/>
<dbReference type="SMART" id="SM00249">
    <property type="entry name" value="PHD"/>
    <property type="match status" value="2"/>
</dbReference>
<dbReference type="PROSITE" id="PS50016">
    <property type="entry name" value="ZF_PHD_2"/>
    <property type="match status" value="1"/>
</dbReference>
<dbReference type="Proteomes" id="UP000225706">
    <property type="component" value="Unassembled WGS sequence"/>
</dbReference>
<dbReference type="InterPro" id="IPR019080">
    <property type="entry name" value="YqaJ_viral_recombinase"/>
</dbReference>
<evidence type="ECO:0000256" key="4">
    <source>
        <dbReference type="ARBA" id="ARBA00022771"/>
    </source>
</evidence>
<dbReference type="PANTHER" id="PTHR47526:SF3">
    <property type="entry name" value="PHD-TYPE DOMAIN-CONTAINING PROTEIN"/>
    <property type="match status" value="1"/>
</dbReference>
<sequence>MEKKSFRASTPNSGTVQQRKVDARVIVIQRVVMSTSYASIDRFHVTSQLFPPPYWCTEFNCVINANITQMYNSSLLSDMDVSKCEQKSDEKPDLSCLPISDYAKKLEPLVKQRYLEKISAVGIDPVLIEGKHFEADCLPPVESTDLLFYLVLETSFYTQQQFKAFRSLDAYNQMVSGFIASVQGHIIANKFVVLAKVRHSQRMNESLIPIWIITEREGTILSAHCLGCKAGLAESCSHIASVLFYLEAWTKINGKLSCTQVKCSWLLPAYVDHVEYARVQDINFTSAKKMKADLDEKISNISDFPFTNLSPQQAATKKIPEPTEAEMDAFYAELSKCDIKPIALSLIPEYADSFVLKSRTIPTIFDNFNRKYLDLSYPELVKVCQEVKIELSKEQIAQVERDTISQAKGNNFFKHRAGRIGASQSKAASHSNPALPSNSLIQSICYPELNKLNTDAIRHGCKHEQDAIDAYEKIMNEKHVNFRIVRCGLFINKQYPWLHASPDFLCSCDCCGEGCGEVKCPYCIENCDFESYVLKPSSCLENDSTGSFIIKKNHQYYYQCQQQIFTVERQYCDFVVCAFGHDGMAALVHQRLLPDTDHWKTVVPKLTNFWRICVLPEVLGRWYTRRHDVKPAESISVSVCYCRTATMEDTVTCSNPKCQIVKFHYSCLGIVSIPKLWYCPTCRTLPEFKRIYKGDKTAKKSITPQEALNLNFICLCKQKANKTDRLVQCHNSSCQNGKFFHLACLNLKRMPNNSKTTWLCPTCKKGTARNGQVLTSNCSISTDDIEFVKKVTNKTPATNKCKSLGKLTQFEFDIIASPNGWLDCTIIQEAQILLKIINPNIEGFQRPTLGPVKQFDVMTAEFIQLLHVNGNHWVCMTAIGCPPGDVNLLDSLMKSVIPQEIQELAENLLGPNLNSITSIPVQQQTNLSDCGVFAIAFATCLVFGQHPSQVTFDIPRMRPHLITSSN</sequence>
<evidence type="ECO:0000256" key="5">
    <source>
        <dbReference type="ARBA" id="ARBA00022801"/>
    </source>
</evidence>
<dbReference type="SUPFAM" id="SSF52980">
    <property type="entry name" value="Restriction endonuclease-like"/>
    <property type="match status" value="1"/>
</dbReference>
<proteinExistence type="inferred from homology"/>
<dbReference type="GO" id="GO:0006508">
    <property type="term" value="P:proteolysis"/>
    <property type="evidence" value="ECO:0007669"/>
    <property type="project" value="UniProtKB-KW"/>
</dbReference>
<feature type="domain" description="PHD-type" evidence="8">
    <location>
        <begin position="711"/>
        <end position="766"/>
    </location>
</feature>
<comment type="similarity">
    <text evidence="1">Belongs to the peptidase C48 family.</text>
</comment>
<keyword evidence="2" id="KW-0645">Protease</keyword>
<keyword evidence="6" id="KW-0862">Zinc</keyword>
<keyword evidence="4 7" id="KW-0863">Zinc-finger</keyword>
<evidence type="ECO:0000313" key="10">
    <source>
        <dbReference type="Proteomes" id="UP000225706"/>
    </source>
</evidence>
<dbReference type="SUPFAM" id="SSF57903">
    <property type="entry name" value="FYVE/PHD zinc finger"/>
    <property type="match status" value="2"/>
</dbReference>
<dbReference type="SUPFAM" id="SSF54001">
    <property type="entry name" value="Cysteine proteinases"/>
    <property type="match status" value="1"/>
</dbReference>
<evidence type="ECO:0000256" key="3">
    <source>
        <dbReference type="ARBA" id="ARBA00022723"/>
    </source>
</evidence>
<dbReference type="InterPro" id="IPR019787">
    <property type="entry name" value="Znf_PHD-finger"/>
</dbReference>
<name>A0A2B4RPI7_STYPI</name>
<dbReference type="InterPro" id="IPR038765">
    <property type="entry name" value="Papain-like_cys_pep_sf"/>
</dbReference>
<keyword evidence="10" id="KW-1185">Reference proteome</keyword>
<dbReference type="InterPro" id="IPR011011">
    <property type="entry name" value="Znf_FYVE_PHD"/>
</dbReference>
<keyword evidence="3" id="KW-0479">Metal-binding</keyword>
<evidence type="ECO:0000313" key="9">
    <source>
        <dbReference type="EMBL" id="PFX18238.1"/>
    </source>
</evidence>
<organism evidence="9 10">
    <name type="scientific">Stylophora pistillata</name>
    <name type="common">Smooth cauliflower coral</name>
    <dbReference type="NCBI Taxonomy" id="50429"/>
    <lineage>
        <taxon>Eukaryota</taxon>
        <taxon>Metazoa</taxon>
        <taxon>Cnidaria</taxon>
        <taxon>Anthozoa</taxon>
        <taxon>Hexacorallia</taxon>
        <taxon>Scleractinia</taxon>
        <taxon>Astrocoeniina</taxon>
        <taxon>Pocilloporidae</taxon>
        <taxon>Stylophora</taxon>
    </lineage>
</organism>
<dbReference type="GO" id="GO:0008270">
    <property type="term" value="F:zinc ion binding"/>
    <property type="evidence" value="ECO:0007669"/>
    <property type="project" value="UniProtKB-KW"/>
</dbReference>
<gene>
    <name evidence="9" type="primary">YNG2</name>
    <name evidence="9" type="ORF">AWC38_SpisGene17388</name>
</gene>
<reference evidence="10" key="1">
    <citation type="journal article" date="2017" name="bioRxiv">
        <title>Comparative analysis of the genomes of Stylophora pistillata and Acropora digitifera provides evidence for extensive differences between species of corals.</title>
        <authorList>
            <person name="Voolstra C.R."/>
            <person name="Li Y."/>
            <person name="Liew Y.J."/>
            <person name="Baumgarten S."/>
            <person name="Zoccola D."/>
            <person name="Flot J.-F."/>
            <person name="Tambutte S."/>
            <person name="Allemand D."/>
            <person name="Aranda M."/>
        </authorList>
    </citation>
    <scope>NUCLEOTIDE SEQUENCE [LARGE SCALE GENOMIC DNA]</scope>
</reference>
<dbReference type="CDD" id="cd22343">
    <property type="entry name" value="PDDEXK_lambda_exonuclease-like"/>
    <property type="match status" value="1"/>
</dbReference>
<dbReference type="GO" id="GO:0008234">
    <property type="term" value="F:cysteine-type peptidase activity"/>
    <property type="evidence" value="ECO:0007669"/>
    <property type="project" value="InterPro"/>
</dbReference>
<protein>
    <submittedName>
        <fullName evidence="9">Chromatin modification-related protein YNG2</fullName>
    </submittedName>
</protein>
<dbReference type="EMBL" id="LSMT01000422">
    <property type="protein sequence ID" value="PFX18238.1"/>
    <property type="molecule type" value="Genomic_DNA"/>
</dbReference>
<dbReference type="InterPro" id="IPR013083">
    <property type="entry name" value="Znf_RING/FYVE/PHD"/>
</dbReference>
<dbReference type="InterPro" id="IPR011335">
    <property type="entry name" value="Restrct_endonuc-II-like"/>
</dbReference>
<dbReference type="InterPro" id="IPR001965">
    <property type="entry name" value="Znf_PHD"/>
</dbReference>
<evidence type="ECO:0000256" key="1">
    <source>
        <dbReference type="ARBA" id="ARBA00005234"/>
    </source>
</evidence>
<accession>A0A2B4RPI7</accession>
<dbReference type="Gene3D" id="3.90.320.10">
    <property type="match status" value="1"/>
</dbReference>
<comment type="caution">
    <text evidence="9">The sequence shown here is derived from an EMBL/GenBank/DDBJ whole genome shotgun (WGS) entry which is preliminary data.</text>
</comment>
<dbReference type="InterPro" id="IPR003653">
    <property type="entry name" value="Peptidase_C48_C"/>
</dbReference>
<dbReference type="GO" id="GO:0006281">
    <property type="term" value="P:DNA repair"/>
    <property type="evidence" value="ECO:0007669"/>
    <property type="project" value="UniProtKB-ARBA"/>
</dbReference>
<dbReference type="Gene3D" id="3.30.40.10">
    <property type="entry name" value="Zinc/RING finger domain, C3HC4 (zinc finger)"/>
    <property type="match status" value="2"/>
</dbReference>
<dbReference type="OrthoDB" id="5978840at2759"/>